<evidence type="ECO:0000256" key="3">
    <source>
        <dbReference type="ARBA" id="ARBA00023237"/>
    </source>
</evidence>
<dbReference type="STRING" id="1123360.thalar_00352"/>
<dbReference type="InterPro" id="IPR006664">
    <property type="entry name" value="OMP_bac"/>
</dbReference>
<dbReference type="PROSITE" id="PS51123">
    <property type="entry name" value="OMPA_2"/>
    <property type="match status" value="1"/>
</dbReference>
<feature type="domain" description="OmpA-like" evidence="6">
    <location>
        <begin position="486"/>
        <end position="603"/>
    </location>
</feature>
<dbReference type="Pfam" id="PF00691">
    <property type="entry name" value="OmpA"/>
    <property type="match status" value="1"/>
</dbReference>
<evidence type="ECO:0000313" key="8">
    <source>
        <dbReference type="Proteomes" id="UP000015351"/>
    </source>
</evidence>
<keyword evidence="2 4" id="KW-0472">Membrane</keyword>
<organism evidence="7 8">
    <name type="scientific">Litoreibacter arenae DSM 19593</name>
    <dbReference type="NCBI Taxonomy" id="1123360"/>
    <lineage>
        <taxon>Bacteria</taxon>
        <taxon>Pseudomonadati</taxon>
        <taxon>Pseudomonadota</taxon>
        <taxon>Alphaproteobacteria</taxon>
        <taxon>Rhodobacterales</taxon>
        <taxon>Roseobacteraceae</taxon>
        <taxon>Litoreibacter</taxon>
    </lineage>
</organism>
<feature type="compositionally biased region" description="Basic and acidic residues" evidence="5">
    <location>
        <begin position="586"/>
        <end position="601"/>
    </location>
</feature>
<dbReference type="InterPro" id="IPR006665">
    <property type="entry name" value="OmpA-like"/>
</dbReference>
<sequence length="625" mass="67067">MRLKTIAAFSIAAVLSIGGAWISAGLIEDRSSEVVTSKLIDGQHDWTTVTTDGLLVALGGEAPDEATRFRVVSAVGTVVDPDRIVDNMDVKAREKIEAPRFSVEMLRNGEGISLIGLIPPFEEGDGIADQLKDVAEGTGITDLLETANYPVPENWDNALSYAIQALRDLERSKISVMADLIEITAISDSPESKRRIESQLARSAPDGVRLLLNISAPRPVITPFTLRFTLDAEGNAAFDACSADTEASKARIIRAASDAGKIEKPECAIGLGVPSPNWTKAVEVAIAGLKDMGGGSLTFSDADVTMVALDSTSQGTFDRVVGEVDAALPEVFSLHAVLPEKVVVDGTGNDAVVEFVATRSPEGLVQLRGRLPDDGIKKIVGSFARAQFGSDKVYLATRDDEDLPESWPVRVLAALEALGTLESGSAIVQEDYVEIRGLTGDKSASDTISRTLADKLGDAENFEVNVRYDELLDKTLNIPTPEECVSRINTILATSKIVFEPSSSDITEEAGRTIDKIAEIAKQCERVKMEIGGYTDSQGREEMNAALSQQRADSVRAALMARRVLTSNMTSKGYGEEDPIADNDTAEGREANRRIEFKLLTDARAAATDEDETDAPEVETETSSE</sequence>
<dbReference type="InterPro" id="IPR050330">
    <property type="entry name" value="Bact_OuterMem_StrucFunc"/>
</dbReference>
<protein>
    <submittedName>
        <fullName evidence="7">OmpA domain protein</fullName>
    </submittedName>
</protein>
<dbReference type="PANTHER" id="PTHR30329">
    <property type="entry name" value="STATOR ELEMENT OF FLAGELLAR MOTOR COMPLEX"/>
    <property type="match status" value="1"/>
</dbReference>
<name>S9S6F5_9RHOB</name>
<evidence type="ECO:0000256" key="4">
    <source>
        <dbReference type="PROSITE-ProRule" id="PRU00473"/>
    </source>
</evidence>
<dbReference type="AlphaFoldDB" id="S9S6F5"/>
<dbReference type="HOGENOM" id="CLU_013534_0_0_5"/>
<evidence type="ECO:0000259" key="6">
    <source>
        <dbReference type="PROSITE" id="PS51123"/>
    </source>
</evidence>
<dbReference type="RefSeq" id="WP_021101293.1">
    <property type="nucleotide sequence ID" value="NZ_KE557310.1"/>
</dbReference>
<dbReference type="InterPro" id="IPR036737">
    <property type="entry name" value="OmpA-like_sf"/>
</dbReference>
<dbReference type="PRINTS" id="PR01021">
    <property type="entry name" value="OMPADOMAIN"/>
</dbReference>
<reference evidence="8" key="1">
    <citation type="journal article" date="2013" name="Stand. Genomic Sci.">
        <title>Genome sequence of the Litoreibacter arenae type strain (DSM 19593(T)), a member of the Roseobacter clade isolated from sea sand.</title>
        <authorList>
            <person name="Riedel T."/>
            <person name="Fiebig A."/>
            <person name="Petersen J."/>
            <person name="Gronow S."/>
            <person name="Kyrpides N.C."/>
            <person name="Goker M."/>
            <person name="Klenk H.P."/>
        </authorList>
    </citation>
    <scope>NUCLEOTIDE SEQUENCE [LARGE SCALE GENOMIC DNA]</scope>
    <source>
        <strain evidence="8">DSM 19593</strain>
    </source>
</reference>
<keyword evidence="8" id="KW-1185">Reference proteome</keyword>
<evidence type="ECO:0000256" key="5">
    <source>
        <dbReference type="SAM" id="MobiDB-lite"/>
    </source>
</evidence>
<dbReference type="eggNOG" id="COG2885">
    <property type="taxonomic scope" value="Bacteria"/>
</dbReference>
<evidence type="ECO:0000256" key="2">
    <source>
        <dbReference type="ARBA" id="ARBA00023136"/>
    </source>
</evidence>
<dbReference type="EMBL" id="AONI01000005">
    <property type="protein sequence ID" value="EPX81794.1"/>
    <property type="molecule type" value="Genomic_DNA"/>
</dbReference>
<feature type="region of interest" description="Disordered" evidence="5">
    <location>
        <begin position="570"/>
        <end position="625"/>
    </location>
</feature>
<dbReference type="Gene3D" id="3.40.1520.20">
    <property type="match status" value="1"/>
</dbReference>
<feature type="compositionally biased region" description="Acidic residues" evidence="5">
    <location>
        <begin position="576"/>
        <end position="585"/>
    </location>
</feature>
<accession>S9S6F5</accession>
<dbReference type="Gene3D" id="3.30.1330.60">
    <property type="entry name" value="OmpA-like domain"/>
    <property type="match status" value="1"/>
</dbReference>
<dbReference type="OrthoDB" id="5525824at2"/>
<feature type="compositionally biased region" description="Acidic residues" evidence="5">
    <location>
        <begin position="608"/>
        <end position="625"/>
    </location>
</feature>
<keyword evidence="3" id="KW-0998">Cell outer membrane</keyword>
<gene>
    <name evidence="7" type="ORF">thalar_00352</name>
</gene>
<evidence type="ECO:0000256" key="1">
    <source>
        <dbReference type="ARBA" id="ARBA00004442"/>
    </source>
</evidence>
<dbReference type="PATRIC" id="fig|1123360.3.peg.349"/>
<dbReference type="CDD" id="cd07185">
    <property type="entry name" value="OmpA_C-like"/>
    <property type="match status" value="1"/>
</dbReference>
<comment type="subcellular location">
    <subcellularLocation>
        <location evidence="1">Cell outer membrane</location>
    </subcellularLocation>
</comment>
<dbReference type="Proteomes" id="UP000015351">
    <property type="component" value="Unassembled WGS sequence"/>
</dbReference>
<evidence type="ECO:0000313" key="7">
    <source>
        <dbReference type="EMBL" id="EPX81794.1"/>
    </source>
</evidence>
<dbReference type="SUPFAM" id="SSF103088">
    <property type="entry name" value="OmpA-like"/>
    <property type="match status" value="1"/>
</dbReference>
<proteinExistence type="predicted"/>
<dbReference type="GO" id="GO:0009279">
    <property type="term" value="C:cell outer membrane"/>
    <property type="evidence" value="ECO:0007669"/>
    <property type="project" value="UniProtKB-SubCell"/>
</dbReference>
<dbReference type="PANTHER" id="PTHR30329:SF21">
    <property type="entry name" value="LIPOPROTEIN YIAD-RELATED"/>
    <property type="match status" value="1"/>
</dbReference>
<comment type="caution">
    <text evidence="7">The sequence shown here is derived from an EMBL/GenBank/DDBJ whole genome shotgun (WGS) entry which is preliminary data.</text>
</comment>